<comment type="caution">
    <text evidence="1">The sequence shown here is derived from an EMBL/GenBank/DDBJ whole genome shotgun (WGS) entry which is preliminary data.</text>
</comment>
<organism evidence="1">
    <name type="scientific">marine sediment metagenome</name>
    <dbReference type="NCBI Taxonomy" id="412755"/>
    <lineage>
        <taxon>unclassified sequences</taxon>
        <taxon>metagenomes</taxon>
        <taxon>ecological metagenomes</taxon>
    </lineage>
</organism>
<protein>
    <submittedName>
        <fullName evidence="1">Uncharacterized protein</fullName>
    </submittedName>
</protein>
<feature type="non-terminal residue" evidence="1">
    <location>
        <position position="393"/>
    </location>
</feature>
<gene>
    <name evidence="1" type="ORF">LCGC14_2866490</name>
</gene>
<evidence type="ECO:0000313" key="1">
    <source>
        <dbReference type="EMBL" id="KKK76158.1"/>
    </source>
</evidence>
<dbReference type="AlphaFoldDB" id="A0A0F8Y4E0"/>
<sequence>NQSSTIDSSNSPIIILTDTIVVPAVTADFNSTFFWNITLGDGSSLNTSLNNQTIQDLNISDCSVLTNVLMNLTLVDEENQTILGAALLNTSIEVDIQISPFGSTTSVINFSRAYEEDNPAEVCLNIAIPTTLRFRLDATILYTADAYSQEHYHFQNFTLENTSIPQDVTLFDLFTTDSTEFRITFKNSNFVVVENALIQINRQYVSEGTFKTVEIPKTDTNGQAVAHLVEKDVVYNILVIKNGVLLGTFNNVVAFCDDVVTGACFINLNALGSNPDAANIVSSIGLISDFNYNETSRVLLYTFSTVDGSTRNVTVSSIKFDQLGTTNVCFESLTSSSGTITCNVPASIGNETIIVEILIDGDLVLQNFIQAGREFDIGDAGFFLLLILLLSFG</sequence>
<proteinExistence type="predicted"/>
<feature type="non-terminal residue" evidence="1">
    <location>
        <position position="1"/>
    </location>
</feature>
<dbReference type="EMBL" id="LAZR01055532">
    <property type="protein sequence ID" value="KKK76158.1"/>
    <property type="molecule type" value="Genomic_DNA"/>
</dbReference>
<name>A0A0F8Y4E0_9ZZZZ</name>
<reference evidence="1" key="1">
    <citation type="journal article" date="2015" name="Nature">
        <title>Complex archaea that bridge the gap between prokaryotes and eukaryotes.</title>
        <authorList>
            <person name="Spang A."/>
            <person name="Saw J.H."/>
            <person name="Jorgensen S.L."/>
            <person name="Zaremba-Niedzwiedzka K."/>
            <person name="Martijn J."/>
            <person name="Lind A.E."/>
            <person name="van Eijk R."/>
            <person name="Schleper C."/>
            <person name="Guy L."/>
            <person name="Ettema T.J."/>
        </authorList>
    </citation>
    <scope>NUCLEOTIDE SEQUENCE</scope>
</reference>
<accession>A0A0F8Y4E0</accession>